<dbReference type="AlphaFoldDB" id="G7IY08"/>
<evidence type="ECO:0000313" key="2">
    <source>
        <dbReference type="EMBL" id="AES70350.2"/>
    </source>
</evidence>
<keyword evidence="1" id="KW-1133">Transmembrane helix</keyword>
<evidence type="ECO:0000313" key="4">
    <source>
        <dbReference type="Proteomes" id="UP000002051"/>
    </source>
</evidence>
<feature type="transmembrane region" description="Helical" evidence="1">
    <location>
        <begin position="88"/>
        <end position="106"/>
    </location>
</feature>
<keyword evidence="1" id="KW-0472">Membrane</keyword>
<keyword evidence="4" id="KW-1185">Reference proteome</keyword>
<proteinExistence type="predicted"/>
<evidence type="ECO:0000313" key="3">
    <source>
        <dbReference type="EnsemblPlants" id="AES70350"/>
    </source>
</evidence>
<sequence>MGKELGKECLHLCQHKNYSFVCLKLQLKLEIGVGFVATFVAVRVGREGWDVGGVVEEEAEAMVKRRRVTMEEEWWRCRLLCCWGRQNSATVVLLLFMGFGFFRIIMED</sequence>
<gene>
    <name evidence="2" type="ordered locus">MTR_3g052050</name>
</gene>
<reference evidence="2 4" key="1">
    <citation type="journal article" date="2011" name="Nature">
        <title>The Medicago genome provides insight into the evolution of rhizobial symbioses.</title>
        <authorList>
            <person name="Young N.D."/>
            <person name="Debelle F."/>
            <person name="Oldroyd G.E."/>
            <person name="Geurts R."/>
            <person name="Cannon S.B."/>
            <person name="Udvardi M.K."/>
            <person name="Benedito V.A."/>
            <person name="Mayer K.F."/>
            <person name="Gouzy J."/>
            <person name="Schoof H."/>
            <person name="Van de Peer Y."/>
            <person name="Proost S."/>
            <person name="Cook D.R."/>
            <person name="Meyers B.C."/>
            <person name="Spannagl M."/>
            <person name="Cheung F."/>
            <person name="De Mita S."/>
            <person name="Krishnakumar V."/>
            <person name="Gundlach H."/>
            <person name="Zhou S."/>
            <person name="Mudge J."/>
            <person name="Bharti A.K."/>
            <person name="Murray J.D."/>
            <person name="Naoumkina M.A."/>
            <person name="Rosen B."/>
            <person name="Silverstein K.A."/>
            <person name="Tang H."/>
            <person name="Rombauts S."/>
            <person name="Zhao P.X."/>
            <person name="Zhou P."/>
            <person name="Barbe V."/>
            <person name="Bardou P."/>
            <person name="Bechner M."/>
            <person name="Bellec A."/>
            <person name="Berger A."/>
            <person name="Berges H."/>
            <person name="Bidwell S."/>
            <person name="Bisseling T."/>
            <person name="Choisne N."/>
            <person name="Couloux A."/>
            <person name="Denny R."/>
            <person name="Deshpande S."/>
            <person name="Dai X."/>
            <person name="Doyle J.J."/>
            <person name="Dudez A.M."/>
            <person name="Farmer A.D."/>
            <person name="Fouteau S."/>
            <person name="Franken C."/>
            <person name="Gibelin C."/>
            <person name="Gish J."/>
            <person name="Goldstein S."/>
            <person name="Gonzalez A.J."/>
            <person name="Green P.J."/>
            <person name="Hallab A."/>
            <person name="Hartog M."/>
            <person name="Hua A."/>
            <person name="Humphray S.J."/>
            <person name="Jeong D.H."/>
            <person name="Jing Y."/>
            <person name="Jocker A."/>
            <person name="Kenton S.M."/>
            <person name="Kim D.J."/>
            <person name="Klee K."/>
            <person name="Lai H."/>
            <person name="Lang C."/>
            <person name="Lin S."/>
            <person name="Macmil S.L."/>
            <person name="Magdelenat G."/>
            <person name="Matthews L."/>
            <person name="McCorrison J."/>
            <person name="Monaghan E.L."/>
            <person name="Mun J.H."/>
            <person name="Najar F.Z."/>
            <person name="Nicholson C."/>
            <person name="Noirot C."/>
            <person name="O'Bleness M."/>
            <person name="Paule C.R."/>
            <person name="Poulain J."/>
            <person name="Prion F."/>
            <person name="Qin B."/>
            <person name="Qu C."/>
            <person name="Retzel E.F."/>
            <person name="Riddle C."/>
            <person name="Sallet E."/>
            <person name="Samain S."/>
            <person name="Samson N."/>
            <person name="Sanders I."/>
            <person name="Saurat O."/>
            <person name="Scarpelli C."/>
            <person name="Schiex T."/>
            <person name="Segurens B."/>
            <person name="Severin A.J."/>
            <person name="Sherrier D.J."/>
            <person name="Shi R."/>
            <person name="Sims S."/>
            <person name="Singer S.R."/>
            <person name="Sinharoy S."/>
            <person name="Sterck L."/>
            <person name="Viollet A."/>
            <person name="Wang B.B."/>
            <person name="Wang K."/>
            <person name="Wang M."/>
            <person name="Wang X."/>
            <person name="Warfsmann J."/>
            <person name="Weissenbach J."/>
            <person name="White D.D."/>
            <person name="White J.D."/>
            <person name="Wiley G.B."/>
            <person name="Wincker P."/>
            <person name="Xing Y."/>
            <person name="Yang L."/>
            <person name="Yao Z."/>
            <person name="Ying F."/>
            <person name="Zhai J."/>
            <person name="Zhou L."/>
            <person name="Zuber A."/>
            <person name="Denarie J."/>
            <person name="Dixon R.A."/>
            <person name="May G.D."/>
            <person name="Schwartz D.C."/>
            <person name="Rogers J."/>
            <person name="Quetier F."/>
            <person name="Town C.D."/>
            <person name="Roe B.A."/>
        </authorList>
    </citation>
    <scope>NUCLEOTIDE SEQUENCE [LARGE SCALE GENOMIC DNA]</scope>
    <source>
        <strain evidence="2">A17</strain>
        <strain evidence="3 4">cv. Jemalong A17</strain>
    </source>
</reference>
<accession>G7IY08</accession>
<dbReference type="EMBL" id="CM001219">
    <property type="protein sequence ID" value="AES70350.2"/>
    <property type="molecule type" value="Genomic_DNA"/>
</dbReference>
<reference evidence="2 4" key="2">
    <citation type="journal article" date="2014" name="BMC Genomics">
        <title>An improved genome release (version Mt4.0) for the model legume Medicago truncatula.</title>
        <authorList>
            <person name="Tang H."/>
            <person name="Krishnakumar V."/>
            <person name="Bidwell S."/>
            <person name="Rosen B."/>
            <person name="Chan A."/>
            <person name="Zhou S."/>
            <person name="Gentzbittel L."/>
            <person name="Childs K.L."/>
            <person name="Yandell M."/>
            <person name="Gundlach H."/>
            <person name="Mayer K.F."/>
            <person name="Schwartz D.C."/>
            <person name="Town C.D."/>
        </authorList>
    </citation>
    <scope>GENOME REANNOTATION</scope>
    <source>
        <strain evidence="3 4">cv. Jemalong A17</strain>
    </source>
</reference>
<evidence type="ECO:0000256" key="1">
    <source>
        <dbReference type="SAM" id="Phobius"/>
    </source>
</evidence>
<protein>
    <submittedName>
        <fullName evidence="2">Transmembrane protein, putative</fullName>
    </submittedName>
</protein>
<dbReference type="EnsemblPlants" id="AES70350">
    <property type="protein sequence ID" value="AES70350"/>
    <property type="gene ID" value="MTR_3g052050"/>
</dbReference>
<dbReference type="Proteomes" id="UP000002051">
    <property type="component" value="Chromosome 3"/>
</dbReference>
<name>G7IY08_MEDTR</name>
<keyword evidence="1 2" id="KW-0812">Transmembrane</keyword>
<organism evidence="2 4">
    <name type="scientific">Medicago truncatula</name>
    <name type="common">Barrel medic</name>
    <name type="synonym">Medicago tribuloides</name>
    <dbReference type="NCBI Taxonomy" id="3880"/>
    <lineage>
        <taxon>Eukaryota</taxon>
        <taxon>Viridiplantae</taxon>
        <taxon>Streptophyta</taxon>
        <taxon>Embryophyta</taxon>
        <taxon>Tracheophyta</taxon>
        <taxon>Spermatophyta</taxon>
        <taxon>Magnoliopsida</taxon>
        <taxon>eudicotyledons</taxon>
        <taxon>Gunneridae</taxon>
        <taxon>Pentapetalae</taxon>
        <taxon>rosids</taxon>
        <taxon>fabids</taxon>
        <taxon>Fabales</taxon>
        <taxon>Fabaceae</taxon>
        <taxon>Papilionoideae</taxon>
        <taxon>50 kb inversion clade</taxon>
        <taxon>NPAAA clade</taxon>
        <taxon>Hologalegina</taxon>
        <taxon>IRL clade</taxon>
        <taxon>Trifolieae</taxon>
        <taxon>Medicago</taxon>
    </lineage>
</organism>
<reference evidence="3" key="3">
    <citation type="submission" date="2015-04" db="UniProtKB">
        <authorList>
            <consortium name="EnsemblPlants"/>
        </authorList>
    </citation>
    <scope>IDENTIFICATION</scope>
    <source>
        <strain evidence="3">cv. Jemalong A17</strain>
    </source>
</reference>
<accession>A0A0C3VG56</accession>
<dbReference type="HOGENOM" id="CLU_2200849_0_0_1"/>